<reference evidence="2" key="1">
    <citation type="submission" date="2015-03" db="EMBL/GenBank/DDBJ databases">
        <authorList>
            <consortium name="Pathogen Informatics"/>
            <person name="Murphy D."/>
        </authorList>
    </citation>
    <scope>NUCLEOTIDE SEQUENCE [LARGE SCALE GENOMIC DNA]</scope>
    <source>
        <strain evidence="2">IP6945</strain>
    </source>
</reference>
<proteinExistence type="predicted"/>
<sequence>MYTTTSTKALKKACQAEFNACTGWDTHTGQRLSAHRRYLQISMVSVLSDGVAMTDLMLFPRILLPTLTTLKSRSSDRHNRRGRTSTNIDDYPLLNRACPYFSLLMNECDRLRFTQCHRYLERIARAVTCHQLREQLALMIFYSLAQYGTIPTWLHLSSNRYSELQGTINDWFLTHPAVSRLTDEYLFFAFYNTWTDCP</sequence>
<protein>
    <submittedName>
        <fullName evidence="1">Uncharacterized protein</fullName>
    </submittedName>
</protein>
<name>A0A0T9QMD1_9GAMM</name>
<evidence type="ECO:0000313" key="2">
    <source>
        <dbReference type="Proteomes" id="UP000041882"/>
    </source>
</evidence>
<organism evidence="1 2">
    <name type="scientific">Yersinia thracica</name>
    <dbReference type="NCBI Taxonomy" id="2890319"/>
    <lineage>
        <taxon>Bacteria</taxon>
        <taxon>Pseudomonadati</taxon>
        <taxon>Pseudomonadota</taxon>
        <taxon>Gammaproteobacteria</taxon>
        <taxon>Enterobacterales</taxon>
        <taxon>Yersiniaceae</taxon>
        <taxon>Yersinia</taxon>
    </lineage>
</organism>
<accession>A0A0T9QMD1</accession>
<evidence type="ECO:0000313" key="1">
    <source>
        <dbReference type="EMBL" id="CNI18553.1"/>
    </source>
</evidence>
<keyword evidence="2" id="KW-1185">Reference proteome</keyword>
<dbReference type="Proteomes" id="UP000041882">
    <property type="component" value="Unassembled WGS sequence"/>
</dbReference>
<gene>
    <name evidence="1" type="ORF">ERS008472_03456</name>
</gene>
<dbReference type="EMBL" id="CQAW01000020">
    <property type="protein sequence ID" value="CNI18553.1"/>
    <property type="molecule type" value="Genomic_DNA"/>
</dbReference>
<dbReference type="AlphaFoldDB" id="A0A0T9QMD1"/>
<dbReference type="RefSeq" id="WP_123784399.1">
    <property type="nucleotide sequence ID" value="NZ_CQAW01000020.1"/>
</dbReference>